<reference evidence="2 3" key="1">
    <citation type="submission" date="2017-09" db="EMBL/GenBank/DDBJ databases">
        <title>High-quality draft genome sequence of Butyrivibrio fibrisolvens INBov1, isolated from cow rumen.</title>
        <authorList>
            <person name="Rodriguez Hernaez J."/>
            <person name="Rivarola M."/>
            <person name="Paniego N."/>
            <person name="Cravero S."/>
            <person name="Ceron Cucchi M."/>
            <person name="Martinez M.C."/>
        </authorList>
    </citation>
    <scope>NUCLEOTIDE SEQUENCE [LARGE SCALE GENOMIC DNA]</scope>
    <source>
        <strain evidence="2 3">INBov1</strain>
    </source>
</reference>
<dbReference type="Pfam" id="PF09903">
    <property type="entry name" value="DUF2130"/>
    <property type="match status" value="1"/>
</dbReference>
<accession>A0A317G3Y5</accession>
<dbReference type="Proteomes" id="UP000245488">
    <property type="component" value="Chromosome"/>
</dbReference>
<dbReference type="AlphaFoldDB" id="A0A317G3Y5"/>
<name>A0A317G3Y5_BUTFI</name>
<dbReference type="Gene3D" id="1.10.287.1490">
    <property type="match status" value="1"/>
</dbReference>
<feature type="coiled-coil region" evidence="1">
    <location>
        <begin position="33"/>
        <end position="148"/>
    </location>
</feature>
<evidence type="ECO:0000313" key="3">
    <source>
        <dbReference type="Proteomes" id="UP000245488"/>
    </source>
</evidence>
<evidence type="ECO:0000313" key="2">
    <source>
        <dbReference type="EMBL" id="PWT28755.1"/>
    </source>
</evidence>
<dbReference type="EMBL" id="NXNG01000001">
    <property type="protein sequence ID" value="PWT28755.1"/>
    <property type="molecule type" value="Genomic_DNA"/>
</dbReference>
<dbReference type="RefSeq" id="WP_110073835.1">
    <property type="nucleotide sequence ID" value="NZ_CM009896.1"/>
</dbReference>
<evidence type="ECO:0008006" key="4">
    <source>
        <dbReference type="Google" id="ProtNLM"/>
    </source>
</evidence>
<organism evidence="2 3">
    <name type="scientific">Butyrivibrio fibrisolvens</name>
    <dbReference type="NCBI Taxonomy" id="831"/>
    <lineage>
        <taxon>Bacteria</taxon>
        <taxon>Bacillati</taxon>
        <taxon>Bacillota</taxon>
        <taxon>Clostridia</taxon>
        <taxon>Lachnospirales</taxon>
        <taxon>Lachnospiraceae</taxon>
        <taxon>Butyrivibrio</taxon>
    </lineage>
</organism>
<protein>
    <recommendedName>
        <fullName evidence="4">DUF2130 domain-containing protein</fullName>
    </recommendedName>
</protein>
<comment type="caution">
    <text evidence="2">The sequence shown here is derived from an EMBL/GenBank/DDBJ whole genome shotgun (WGS) entry which is preliminary data.</text>
</comment>
<proteinExistence type="predicted"/>
<dbReference type="InterPro" id="IPR019219">
    <property type="entry name" value="DUF2130"/>
</dbReference>
<sequence length="405" mass="47423">MAELKCPHCGQAFTVDDTELSSIMSQIRDKEFNKDLDKRISDLERNMAEKHQLELEALRNEVMLDLKDSHEKEIEKFRKQLDKLESDKVKLESEKQKLQSKIESAQSQQEIAVLKAVKKAEDEKHDLEKELQSEKEKSQVLIEEKDRQIEFYKDLKTRMSTKMVGETLEQHCEIQFNQIRPTAFPNAYFEKDNDARTGSKGDYIYRELDEHGNEIISIMFEMKNEMDTTATKHKNEDFFKELDKDRREKNCEYAVLVSLLESDNELYNAGIVDVSYKYDKMYVVRPQCFIPMITLLRNAAMNALIYKQELAVVRNQDIDISNFEDSLRQFKNDFSRNYDLAHGHFDKAIDEIDKTISHLEKVKKELMGSDNQLRIATSKVEDVSVKKLTKDNPTMRAKFEELKGA</sequence>
<evidence type="ECO:0000256" key="1">
    <source>
        <dbReference type="SAM" id="Coils"/>
    </source>
</evidence>
<keyword evidence="3" id="KW-1185">Reference proteome</keyword>
<keyword evidence="1" id="KW-0175">Coiled coil</keyword>
<gene>
    <name evidence="2" type="ORF">CPT75_17390</name>
</gene>
<dbReference type="PIRSF" id="PIRSF005850">
    <property type="entry name" value="UCP005850"/>
    <property type="match status" value="1"/>
</dbReference>